<dbReference type="Gene3D" id="3.30.40.10">
    <property type="entry name" value="Zinc/RING finger domain, C3HC4 (zinc finger)"/>
    <property type="match status" value="1"/>
</dbReference>
<dbReference type="PROSITE" id="PS50271">
    <property type="entry name" value="ZF_UBP"/>
    <property type="match status" value="1"/>
</dbReference>
<evidence type="ECO:0000313" key="5">
    <source>
        <dbReference type="Proteomes" id="UP000886520"/>
    </source>
</evidence>
<evidence type="ECO:0000313" key="4">
    <source>
        <dbReference type="EMBL" id="KAI5075467.1"/>
    </source>
</evidence>
<accession>A0A9D4UXA7</accession>
<reference evidence="4" key="1">
    <citation type="submission" date="2021-01" db="EMBL/GenBank/DDBJ databases">
        <title>Adiantum capillus-veneris genome.</title>
        <authorList>
            <person name="Fang Y."/>
            <person name="Liao Q."/>
        </authorList>
    </citation>
    <scope>NUCLEOTIDE SEQUENCE</scope>
    <source>
        <strain evidence="4">H3</strain>
        <tissue evidence="4">Leaf</tissue>
    </source>
</reference>
<feature type="region of interest" description="Disordered" evidence="2">
    <location>
        <begin position="1"/>
        <end position="25"/>
    </location>
</feature>
<dbReference type="SMART" id="SM00290">
    <property type="entry name" value="ZnF_UBP"/>
    <property type="match status" value="1"/>
</dbReference>
<dbReference type="SUPFAM" id="SSF57850">
    <property type="entry name" value="RING/U-box"/>
    <property type="match status" value="1"/>
</dbReference>
<proteinExistence type="predicted"/>
<dbReference type="Pfam" id="PF02148">
    <property type="entry name" value="zf-UBP"/>
    <property type="match status" value="1"/>
</dbReference>
<organism evidence="4 5">
    <name type="scientific">Adiantum capillus-veneris</name>
    <name type="common">Maidenhair fern</name>
    <dbReference type="NCBI Taxonomy" id="13818"/>
    <lineage>
        <taxon>Eukaryota</taxon>
        <taxon>Viridiplantae</taxon>
        <taxon>Streptophyta</taxon>
        <taxon>Embryophyta</taxon>
        <taxon>Tracheophyta</taxon>
        <taxon>Polypodiopsida</taxon>
        <taxon>Polypodiidae</taxon>
        <taxon>Polypodiales</taxon>
        <taxon>Pteridineae</taxon>
        <taxon>Pteridaceae</taxon>
        <taxon>Vittarioideae</taxon>
        <taxon>Adiantum</taxon>
    </lineage>
</organism>
<dbReference type="AlphaFoldDB" id="A0A9D4UXA7"/>
<evidence type="ECO:0000259" key="3">
    <source>
        <dbReference type="PROSITE" id="PS50271"/>
    </source>
</evidence>
<gene>
    <name evidence="4" type="ORF">GOP47_0009543</name>
</gene>
<comment type="caution">
    <text evidence="4">The sequence shown here is derived from an EMBL/GenBank/DDBJ whole genome shotgun (WGS) entry which is preliminary data.</text>
</comment>
<dbReference type="InterPro" id="IPR013083">
    <property type="entry name" value="Znf_RING/FYVE/PHD"/>
</dbReference>
<keyword evidence="5" id="KW-1185">Reference proteome</keyword>
<dbReference type="PANTHER" id="PTHR47665">
    <property type="entry name" value="HISTONE DEACETYLASE-LIKE PROTEIN"/>
    <property type="match status" value="1"/>
</dbReference>
<feature type="compositionally biased region" description="Low complexity" evidence="2">
    <location>
        <begin position="1"/>
        <end position="15"/>
    </location>
</feature>
<dbReference type="InterPro" id="IPR001607">
    <property type="entry name" value="Znf_UBP"/>
</dbReference>
<dbReference type="GO" id="GO:0008270">
    <property type="term" value="F:zinc ion binding"/>
    <property type="evidence" value="ECO:0007669"/>
    <property type="project" value="UniProtKB-KW"/>
</dbReference>
<dbReference type="OrthoDB" id="424012at2759"/>
<keyword evidence="1" id="KW-0479">Metal-binding</keyword>
<feature type="domain" description="UBP-type" evidence="3">
    <location>
        <begin position="27"/>
        <end position="131"/>
    </location>
</feature>
<dbReference type="EMBL" id="JABFUD020000009">
    <property type="protein sequence ID" value="KAI5075467.1"/>
    <property type="molecule type" value="Genomic_DNA"/>
</dbReference>
<name>A0A9D4UXA7_ADICA</name>
<keyword evidence="1" id="KW-0863">Zinc-finger</keyword>
<evidence type="ECO:0000256" key="2">
    <source>
        <dbReference type="SAM" id="MobiDB-lite"/>
    </source>
</evidence>
<dbReference type="PANTHER" id="PTHR47665:SF1">
    <property type="entry name" value="HISTONE DEACETYLASE-LIKE PROTEIN"/>
    <property type="match status" value="1"/>
</dbReference>
<keyword evidence="1" id="KW-0862">Zinc</keyword>
<dbReference type="Proteomes" id="UP000886520">
    <property type="component" value="Chromosome 9"/>
</dbReference>
<protein>
    <recommendedName>
        <fullName evidence="3">UBP-type domain-containing protein</fullName>
    </recommendedName>
</protein>
<evidence type="ECO:0000256" key="1">
    <source>
        <dbReference type="PROSITE-ProRule" id="PRU00502"/>
    </source>
</evidence>
<sequence>MTRTSSSASVAASDVAGHESGYVEPRTQCPHLPSSPFPAMHASEYPSMGTPCGSCGSLQENWVCLICHTVECGRYVNGHMLVHSMTADHAIAISQSDLSIWCFKCDAYLDAQAIPELQPVFALMHRMKFGEEPPLLHLSDAAISMC</sequence>